<feature type="compositionally biased region" description="Basic and acidic residues" evidence="1">
    <location>
        <begin position="142"/>
        <end position="160"/>
    </location>
</feature>
<feature type="compositionally biased region" description="Gly residues" evidence="1">
    <location>
        <begin position="478"/>
        <end position="488"/>
    </location>
</feature>
<dbReference type="PANTHER" id="PTHR12299">
    <property type="entry name" value="HYALURONIC ACID-BINDING PROTEIN 4"/>
    <property type="match status" value="1"/>
</dbReference>
<feature type="compositionally biased region" description="Gly residues" evidence="1">
    <location>
        <begin position="21"/>
        <end position="40"/>
    </location>
</feature>
<feature type="compositionally biased region" description="Low complexity" evidence="1">
    <location>
        <begin position="75"/>
        <end position="91"/>
    </location>
</feature>
<feature type="compositionally biased region" description="Basic residues" evidence="1">
    <location>
        <begin position="228"/>
        <end position="237"/>
    </location>
</feature>
<feature type="compositionally biased region" description="Low complexity" evidence="1">
    <location>
        <begin position="603"/>
        <end position="618"/>
    </location>
</feature>
<dbReference type="GO" id="GO:0003723">
    <property type="term" value="F:RNA binding"/>
    <property type="evidence" value="ECO:0007669"/>
    <property type="project" value="InterPro"/>
</dbReference>
<feature type="compositionally biased region" description="Basic and acidic residues" evidence="1">
    <location>
        <begin position="553"/>
        <end position="562"/>
    </location>
</feature>
<reference evidence="2" key="1">
    <citation type="journal article" date="2013" name="Nature">
        <title>Draft genome of the wheat A-genome progenitor Triticum urartu.</title>
        <authorList>
            <person name="Ling H.Q."/>
            <person name="Zhao S."/>
            <person name="Liu D."/>
            <person name="Wang J."/>
            <person name="Sun H."/>
            <person name="Zhang C."/>
            <person name="Fan H."/>
            <person name="Li D."/>
            <person name="Dong L."/>
            <person name="Tao Y."/>
            <person name="Gao C."/>
            <person name="Wu H."/>
            <person name="Li Y."/>
            <person name="Cui Y."/>
            <person name="Guo X."/>
            <person name="Zheng S."/>
            <person name="Wang B."/>
            <person name="Yu K."/>
            <person name="Liang Q."/>
            <person name="Yang W."/>
            <person name="Lou X."/>
            <person name="Chen J."/>
            <person name="Feng M."/>
            <person name="Jian J."/>
            <person name="Zhang X."/>
            <person name="Luo G."/>
            <person name="Jiang Y."/>
            <person name="Liu J."/>
            <person name="Wang Z."/>
            <person name="Sha Y."/>
            <person name="Zhang B."/>
            <person name="Wu H."/>
            <person name="Tang D."/>
            <person name="Shen Q."/>
            <person name="Xue P."/>
            <person name="Zou S."/>
            <person name="Wang X."/>
            <person name="Liu X."/>
            <person name="Wang F."/>
            <person name="Yang Y."/>
            <person name="An X."/>
            <person name="Dong Z."/>
            <person name="Zhang K."/>
            <person name="Zhang X."/>
            <person name="Luo M.C."/>
            <person name="Dvorak J."/>
            <person name="Tong Y."/>
            <person name="Wang J."/>
            <person name="Yang H."/>
            <person name="Li Z."/>
            <person name="Wang D."/>
            <person name="Zhang A."/>
            <person name="Wang J."/>
        </authorList>
    </citation>
    <scope>NUCLEOTIDE SEQUENCE</scope>
</reference>
<dbReference type="OMA" id="GGYQERQ"/>
<feature type="compositionally biased region" description="Basic and acidic residues" evidence="1">
    <location>
        <begin position="377"/>
        <end position="387"/>
    </location>
</feature>
<feature type="compositionally biased region" description="Basic and acidic residues" evidence="1">
    <location>
        <begin position="441"/>
        <end position="455"/>
    </location>
</feature>
<evidence type="ECO:0008006" key="3">
    <source>
        <dbReference type="Google" id="ProtNLM"/>
    </source>
</evidence>
<feature type="compositionally biased region" description="Basic and acidic residues" evidence="1">
    <location>
        <begin position="175"/>
        <end position="219"/>
    </location>
</feature>
<feature type="compositionally biased region" description="Gly residues" evidence="1">
    <location>
        <begin position="427"/>
        <end position="438"/>
    </location>
</feature>
<dbReference type="STRING" id="4572.M7YDS8"/>
<sequence length="618" mass="67610">MIKKNGALAVEGGNYYQREGNFGGGRGRGQGYYGGGGGRGGRGRGRGAGSSRVFEDANGRFYHDGYQRVYLTNDRPYYGNGNGNRDYNNNNGNGGGYNQAPDSNYRNGGEGQRYGNDDRQYRRDNMKYVPKSKPSSVAASDVDTKSEGKVEPAAVEKQEEAPAAQNVVEAVPASESDKSTGDVQKDDSKKEEGEGAEKKPEGEGADKEGDGAEKKEKTNKAKCISGSVKRKLKKQKPKKEDSNGDAPNETTAEKEQEAPIEQEKIEMTLEEYEKMQEKKKSLEASKPEERRVAAVDFEGLQLLEKKKIEDDAKLKAENVRKAKEAAAKEAKPRKVSIQEYLKNEDGSAYVPPTPPRRPQYGGGYRGGRGNGSYNGRSSRDNSSERRVYNSGRGESAIVFHNVEANANDSGAPRRGEGYNGERRQGGYQQGGYNGGRGNGRYQERQDGYNGERREQQQGGYYQERRDAYNGERREQGGYNNGGGRGNGGYQERRDGYNGDRRQQGGYNGGRGNGGYQENNGGRGQERQDAYNGERRQQGGYNNGGGRGNGGNQERQEGGERRQQGGYNNGGGYQQGGNDRQWQGPRPKQDKEFTPADFPVLGGASQAQSQAQAQAQPQA</sequence>
<accession>M7YDS8</accession>
<dbReference type="GO" id="GO:0005634">
    <property type="term" value="C:nucleus"/>
    <property type="evidence" value="ECO:0007669"/>
    <property type="project" value="TreeGrafter"/>
</dbReference>
<dbReference type="PANTHER" id="PTHR12299:SF71">
    <property type="entry name" value="HYALURONAN_MRNA-BINDING PROTEIN DOMAIN-CONTAINING PROTEIN"/>
    <property type="match status" value="1"/>
</dbReference>
<feature type="region of interest" description="Disordered" evidence="1">
    <location>
        <begin position="15"/>
        <end position="56"/>
    </location>
</feature>
<protein>
    <recommendedName>
        <fullName evidence="3">Hyaluronan/mRNA-binding protein domain-containing protein</fullName>
    </recommendedName>
</protein>
<gene>
    <name evidence="2" type="ORF">TRIUR3_08542</name>
</gene>
<evidence type="ECO:0000256" key="1">
    <source>
        <dbReference type="SAM" id="MobiDB-lite"/>
    </source>
</evidence>
<evidence type="ECO:0000313" key="2">
    <source>
        <dbReference type="EMBL" id="EMS45257.1"/>
    </source>
</evidence>
<dbReference type="GO" id="GO:0005737">
    <property type="term" value="C:cytoplasm"/>
    <property type="evidence" value="ECO:0007669"/>
    <property type="project" value="TreeGrafter"/>
</dbReference>
<dbReference type="AlphaFoldDB" id="M7YDS8"/>
<feature type="region of interest" description="Disordered" evidence="1">
    <location>
        <begin position="320"/>
        <end position="618"/>
    </location>
</feature>
<dbReference type="InterPro" id="IPR039764">
    <property type="entry name" value="HABP4/SERBP1-like"/>
</dbReference>
<feature type="compositionally biased region" description="Gly residues" evidence="1">
    <location>
        <begin position="540"/>
        <end position="550"/>
    </location>
</feature>
<feature type="compositionally biased region" description="Gly residues" evidence="1">
    <location>
        <begin position="360"/>
        <end position="372"/>
    </location>
</feature>
<feature type="compositionally biased region" description="Gly residues" evidence="1">
    <location>
        <begin position="505"/>
        <end position="514"/>
    </location>
</feature>
<feature type="compositionally biased region" description="Basic and acidic residues" evidence="1">
    <location>
        <begin position="251"/>
        <end position="289"/>
    </location>
</feature>
<name>M7YDS8_TRIUA</name>
<feature type="region of interest" description="Disordered" evidence="1">
    <location>
        <begin position="75"/>
        <end position="289"/>
    </location>
</feature>
<feature type="compositionally biased region" description="Basic and acidic residues" evidence="1">
    <location>
        <begin position="490"/>
        <end position="502"/>
    </location>
</feature>
<proteinExistence type="predicted"/>
<feature type="compositionally biased region" description="Basic and acidic residues" evidence="1">
    <location>
        <begin position="462"/>
        <end position="475"/>
    </location>
</feature>
<dbReference type="eggNOG" id="KOG2945">
    <property type="taxonomic scope" value="Eukaryota"/>
</dbReference>
<feature type="compositionally biased region" description="Basic and acidic residues" evidence="1">
    <location>
        <begin position="115"/>
        <end position="126"/>
    </location>
</feature>
<feature type="compositionally biased region" description="Basic and acidic residues" evidence="1">
    <location>
        <begin position="523"/>
        <end position="536"/>
    </location>
</feature>
<feature type="compositionally biased region" description="Basic and acidic residues" evidence="1">
    <location>
        <begin position="320"/>
        <end position="332"/>
    </location>
</feature>
<organism evidence="2">
    <name type="scientific">Triticum urartu</name>
    <name type="common">Red wild einkorn</name>
    <name type="synonym">Crithodium urartu</name>
    <dbReference type="NCBI Taxonomy" id="4572"/>
    <lineage>
        <taxon>Eukaryota</taxon>
        <taxon>Viridiplantae</taxon>
        <taxon>Streptophyta</taxon>
        <taxon>Embryophyta</taxon>
        <taxon>Tracheophyta</taxon>
        <taxon>Spermatophyta</taxon>
        <taxon>Magnoliopsida</taxon>
        <taxon>Liliopsida</taxon>
        <taxon>Poales</taxon>
        <taxon>Poaceae</taxon>
        <taxon>BOP clade</taxon>
        <taxon>Pooideae</taxon>
        <taxon>Triticodae</taxon>
        <taxon>Triticeae</taxon>
        <taxon>Triticinae</taxon>
        <taxon>Triticum</taxon>
    </lineage>
</organism>
<feature type="compositionally biased region" description="Basic and acidic residues" evidence="1">
    <location>
        <begin position="411"/>
        <end position="424"/>
    </location>
</feature>
<dbReference type="EMBL" id="KD288838">
    <property type="protein sequence ID" value="EMS45257.1"/>
    <property type="molecule type" value="Genomic_DNA"/>
</dbReference>